<dbReference type="InterPro" id="IPR002346">
    <property type="entry name" value="Mopterin_DH_FAD-bd"/>
</dbReference>
<keyword evidence="1" id="KW-0285">Flavoprotein</keyword>
<protein>
    <submittedName>
        <fullName evidence="5">Aerobic-type carbon monoxide dehydrogenase, middle subunit CoxM/CutM-like protein</fullName>
    </submittedName>
</protein>
<dbReference type="InterPro" id="IPR005107">
    <property type="entry name" value="CO_DH_flav_C"/>
</dbReference>
<evidence type="ECO:0000256" key="3">
    <source>
        <dbReference type="ARBA" id="ARBA00023002"/>
    </source>
</evidence>
<keyword evidence="3" id="KW-0560">Oxidoreductase</keyword>
<dbReference type="SUPFAM" id="SSF56176">
    <property type="entry name" value="FAD-binding/transporter-associated domain-like"/>
    <property type="match status" value="1"/>
</dbReference>
<dbReference type="InterPro" id="IPR016169">
    <property type="entry name" value="FAD-bd_PCMH_sub2"/>
</dbReference>
<evidence type="ECO:0000259" key="4">
    <source>
        <dbReference type="PROSITE" id="PS51387"/>
    </source>
</evidence>
<dbReference type="Pfam" id="PF00941">
    <property type="entry name" value="FAD_binding_5"/>
    <property type="match status" value="1"/>
</dbReference>
<gene>
    <name evidence="5" type="ORF">Desgi_3964</name>
</gene>
<dbReference type="Gene3D" id="3.30.43.10">
    <property type="entry name" value="Uridine Diphospho-n-acetylenolpyruvylglucosamine Reductase, domain 2"/>
    <property type="match status" value="1"/>
</dbReference>
<dbReference type="Proteomes" id="UP000013520">
    <property type="component" value="Chromosome"/>
</dbReference>
<dbReference type="PANTHER" id="PTHR42659">
    <property type="entry name" value="XANTHINE DEHYDROGENASE SUBUNIT C-RELATED"/>
    <property type="match status" value="1"/>
</dbReference>
<evidence type="ECO:0000313" key="5">
    <source>
        <dbReference type="EMBL" id="AGL03246.1"/>
    </source>
</evidence>
<dbReference type="AlphaFoldDB" id="R4KUE3"/>
<evidence type="ECO:0000313" key="6">
    <source>
        <dbReference type="Proteomes" id="UP000013520"/>
    </source>
</evidence>
<dbReference type="GO" id="GO:0016491">
    <property type="term" value="F:oxidoreductase activity"/>
    <property type="evidence" value="ECO:0007669"/>
    <property type="project" value="UniProtKB-KW"/>
</dbReference>
<dbReference type="KEGG" id="dgi:Desgi_3964"/>
<dbReference type="SMART" id="SM01092">
    <property type="entry name" value="CO_deh_flav_C"/>
    <property type="match status" value="1"/>
</dbReference>
<dbReference type="PROSITE" id="PS51387">
    <property type="entry name" value="FAD_PCMH"/>
    <property type="match status" value="1"/>
</dbReference>
<dbReference type="OrthoDB" id="9789842at2"/>
<dbReference type="Gene3D" id="3.30.465.10">
    <property type="match status" value="1"/>
</dbReference>
<dbReference type="Gene3D" id="3.30.390.50">
    <property type="entry name" value="CO dehydrogenase flavoprotein, C-terminal domain"/>
    <property type="match status" value="1"/>
</dbReference>
<name>R4KUE3_9FIRM</name>
<organism evidence="5 6">
    <name type="scientific">Desulfoscipio gibsoniae DSM 7213</name>
    <dbReference type="NCBI Taxonomy" id="767817"/>
    <lineage>
        <taxon>Bacteria</taxon>
        <taxon>Bacillati</taxon>
        <taxon>Bacillota</taxon>
        <taxon>Clostridia</taxon>
        <taxon>Eubacteriales</taxon>
        <taxon>Desulfallaceae</taxon>
        <taxon>Desulfoscipio</taxon>
    </lineage>
</organism>
<dbReference type="eggNOG" id="COG1319">
    <property type="taxonomic scope" value="Bacteria"/>
</dbReference>
<evidence type="ECO:0000256" key="2">
    <source>
        <dbReference type="ARBA" id="ARBA00022827"/>
    </source>
</evidence>
<reference evidence="5 6" key="1">
    <citation type="submission" date="2012-01" db="EMBL/GenBank/DDBJ databases">
        <title>Complete sequence of Desulfotomaculum gibsoniae DSM 7213.</title>
        <authorList>
            <consortium name="US DOE Joint Genome Institute"/>
            <person name="Lucas S."/>
            <person name="Han J."/>
            <person name="Lapidus A."/>
            <person name="Cheng J.-F."/>
            <person name="Goodwin L."/>
            <person name="Pitluck S."/>
            <person name="Peters L."/>
            <person name="Ovchinnikova G."/>
            <person name="Teshima H."/>
            <person name="Detter J.C."/>
            <person name="Han C."/>
            <person name="Tapia R."/>
            <person name="Land M."/>
            <person name="Hauser L."/>
            <person name="Kyrpides N."/>
            <person name="Ivanova N."/>
            <person name="Pagani I."/>
            <person name="Parshina S."/>
            <person name="Plugge C."/>
            <person name="Muyzer G."/>
            <person name="Kuever J."/>
            <person name="Ivanova A."/>
            <person name="Nazina T."/>
            <person name="Klenk H.-P."/>
            <person name="Brambilla E."/>
            <person name="Spring S."/>
            <person name="Stams A.F."/>
            <person name="Woyke T."/>
        </authorList>
    </citation>
    <scope>NUCLEOTIDE SEQUENCE [LARGE SCALE GENOMIC DNA]</scope>
    <source>
        <strain evidence="5 6">DSM 7213</strain>
    </source>
</reference>
<sequence>MFLNHFEYFAPKTPVEVLDLVGRLGDKAKILAGGTDLLIMMKEKMLKPEYLIDINGVAEFKGISYEPGKGAVIGAATKISEIEQSDLIREKYFALHQAAGELGSVQVRSMATIGGNSCHASPAAETPPPLVALGAKVVISSAAGERELPLEEFILGNRKTVLAEGEMLTKFVLPEPAPKSASCYAYSGLRDAMEIDAVNMAVNLVLEDDSRTVKDLRLVMGSVSPRPLVSVEVPGILVGREFNDELVQKAAEAASGEAQPISDIRASAEYRREVVAVLARRLLQQAFGAASGKGV</sequence>
<dbReference type="InterPro" id="IPR016167">
    <property type="entry name" value="FAD-bd_PCMH_sub1"/>
</dbReference>
<dbReference type="RefSeq" id="WP_006523851.1">
    <property type="nucleotide sequence ID" value="NC_021184.1"/>
</dbReference>
<keyword evidence="2" id="KW-0274">FAD</keyword>
<dbReference type="Pfam" id="PF03450">
    <property type="entry name" value="CO_deh_flav_C"/>
    <property type="match status" value="1"/>
</dbReference>
<accession>R4KUE3</accession>
<dbReference type="GO" id="GO:0071949">
    <property type="term" value="F:FAD binding"/>
    <property type="evidence" value="ECO:0007669"/>
    <property type="project" value="InterPro"/>
</dbReference>
<keyword evidence="6" id="KW-1185">Reference proteome</keyword>
<feature type="domain" description="FAD-binding PCMH-type" evidence="4">
    <location>
        <begin position="1"/>
        <end position="178"/>
    </location>
</feature>
<dbReference type="InterPro" id="IPR016166">
    <property type="entry name" value="FAD-bd_PCMH"/>
</dbReference>
<dbReference type="STRING" id="767817.Desgi_3964"/>
<dbReference type="SUPFAM" id="SSF55447">
    <property type="entry name" value="CO dehydrogenase flavoprotein C-terminal domain-like"/>
    <property type="match status" value="1"/>
</dbReference>
<dbReference type="HOGENOM" id="CLU_058050_0_1_9"/>
<dbReference type="InterPro" id="IPR051312">
    <property type="entry name" value="Diverse_Substr_Oxidored"/>
</dbReference>
<dbReference type="EMBL" id="CP003273">
    <property type="protein sequence ID" value="AGL03246.1"/>
    <property type="molecule type" value="Genomic_DNA"/>
</dbReference>
<dbReference type="InterPro" id="IPR036318">
    <property type="entry name" value="FAD-bd_PCMH-like_sf"/>
</dbReference>
<evidence type="ECO:0000256" key="1">
    <source>
        <dbReference type="ARBA" id="ARBA00022630"/>
    </source>
</evidence>
<dbReference type="PANTHER" id="PTHR42659:SF2">
    <property type="entry name" value="XANTHINE DEHYDROGENASE SUBUNIT C-RELATED"/>
    <property type="match status" value="1"/>
</dbReference>
<proteinExistence type="predicted"/>
<dbReference type="InterPro" id="IPR036683">
    <property type="entry name" value="CO_DH_flav_C_dom_sf"/>
</dbReference>